<dbReference type="InParanoid" id="A0A0H2QY42"/>
<keyword evidence="1" id="KW-0472">Membrane</keyword>
<gene>
    <name evidence="2" type="ORF">SCHPADRAFT_757137</name>
</gene>
<protein>
    <submittedName>
        <fullName evidence="2">Uncharacterized protein</fullName>
    </submittedName>
</protein>
<name>A0A0H2QY42_9AGAM</name>
<sequence length="132" mass="14812">MPAASFHCLVCSRSINPFTPVALRIEQLVHTLELAYSHGRTCGEWSEVRVAAGLSSGVPSNLLGRTNNEQGRLVTFSQQISEILDQHSFHCLEMNDEFVFAKFLLWFLGVVGSFCTLLGFFDLRISRCSRDQ</sequence>
<organism evidence="2 3">
    <name type="scientific">Schizopora paradoxa</name>
    <dbReference type="NCBI Taxonomy" id="27342"/>
    <lineage>
        <taxon>Eukaryota</taxon>
        <taxon>Fungi</taxon>
        <taxon>Dikarya</taxon>
        <taxon>Basidiomycota</taxon>
        <taxon>Agaricomycotina</taxon>
        <taxon>Agaricomycetes</taxon>
        <taxon>Hymenochaetales</taxon>
        <taxon>Schizoporaceae</taxon>
        <taxon>Schizopora</taxon>
    </lineage>
</organism>
<reference evidence="2 3" key="1">
    <citation type="submission" date="2015-04" db="EMBL/GenBank/DDBJ databases">
        <title>Complete genome sequence of Schizopora paradoxa KUC8140, a cosmopolitan wood degrader in East Asia.</title>
        <authorList>
            <consortium name="DOE Joint Genome Institute"/>
            <person name="Min B."/>
            <person name="Park H."/>
            <person name="Jang Y."/>
            <person name="Kim J.-J."/>
            <person name="Kim K.H."/>
            <person name="Pangilinan J."/>
            <person name="Lipzen A."/>
            <person name="Riley R."/>
            <person name="Grigoriev I.V."/>
            <person name="Spatafora J.W."/>
            <person name="Choi I.-G."/>
        </authorList>
    </citation>
    <scope>NUCLEOTIDE SEQUENCE [LARGE SCALE GENOMIC DNA]</scope>
    <source>
        <strain evidence="2 3">KUC8140</strain>
    </source>
</reference>
<evidence type="ECO:0000313" key="3">
    <source>
        <dbReference type="Proteomes" id="UP000053477"/>
    </source>
</evidence>
<dbReference type="AlphaFoldDB" id="A0A0H2QY42"/>
<keyword evidence="3" id="KW-1185">Reference proteome</keyword>
<evidence type="ECO:0000256" key="1">
    <source>
        <dbReference type="SAM" id="Phobius"/>
    </source>
</evidence>
<dbReference type="Proteomes" id="UP000053477">
    <property type="component" value="Unassembled WGS sequence"/>
</dbReference>
<feature type="transmembrane region" description="Helical" evidence="1">
    <location>
        <begin position="103"/>
        <end position="123"/>
    </location>
</feature>
<evidence type="ECO:0000313" key="2">
    <source>
        <dbReference type="EMBL" id="KLO04299.1"/>
    </source>
</evidence>
<accession>A0A0H2QY42</accession>
<dbReference type="EMBL" id="KQ086602">
    <property type="protein sequence ID" value="KLO04299.1"/>
    <property type="molecule type" value="Genomic_DNA"/>
</dbReference>
<proteinExistence type="predicted"/>
<keyword evidence="1" id="KW-1133">Transmembrane helix</keyword>
<keyword evidence="1" id="KW-0812">Transmembrane</keyword>